<keyword evidence="6" id="KW-1185">Reference proteome</keyword>
<evidence type="ECO:0000313" key="5">
    <source>
        <dbReference type="EMBL" id="CAL0307389.1"/>
    </source>
</evidence>
<dbReference type="Proteomes" id="UP001497480">
    <property type="component" value="Unassembled WGS sequence"/>
</dbReference>
<feature type="compositionally biased region" description="Polar residues" evidence="3">
    <location>
        <begin position="163"/>
        <end position="174"/>
    </location>
</feature>
<proteinExistence type="inferred from homology"/>
<dbReference type="PANTHER" id="PTHR33227">
    <property type="entry name" value="STIGMA-SPECIFIC STIG1-LIKE PROTEIN 3"/>
    <property type="match status" value="1"/>
</dbReference>
<feature type="signal peptide" evidence="4">
    <location>
        <begin position="1"/>
        <end position="26"/>
    </location>
</feature>
<dbReference type="InterPro" id="IPR006969">
    <property type="entry name" value="Stig-like"/>
</dbReference>
<evidence type="ECO:0008006" key="7">
    <source>
        <dbReference type="Google" id="ProtNLM"/>
    </source>
</evidence>
<dbReference type="EMBL" id="CAXHTB010000006">
    <property type="protein sequence ID" value="CAL0307389.1"/>
    <property type="molecule type" value="Genomic_DNA"/>
</dbReference>
<evidence type="ECO:0000256" key="3">
    <source>
        <dbReference type="SAM" id="MobiDB-lite"/>
    </source>
</evidence>
<sequence>MTLLSQSSAFVTLLLLLLPMIIKIEGNILVHDYAINISEVNEAAAAAAAADAVVNQQPPVTCRNRPFACSFGEFPPRSLCCGNRCVDVTSDTTNCGLCGIRCAFNYKCCNRLCINTNINPLNCGRCGRVCPIGRLCLFGLCGGVQDPYPLPPPLTEPPTSTPDQNAAQSLNHQYPNEPPAIME</sequence>
<comment type="caution">
    <text evidence="5">The sequence shown here is derived from an EMBL/GenBank/DDBJ whole genome shotgun (WGS) entry which is preliminary data.</text>
</comment>
<comment type="similarity">
    <text evidence="1">Belongs to the STIG1 family.</text>
</comment>
<dbReference type="AlphaFoldDB" id="A0AAV1WDI0"/>
<name>A0AAV1WDI0_LUPLU</name>
<evidence type="ECO:0000256" key="4">
    <source>
        <dbReference type="SAM" id="SignalP"/>
    </source>
</evidence>
<gene>
    <name evidence="5" type="ORF">LLUT_LOCUS8449</name>
</gene>
<reference evidence="5 6" key="1">
    <citation type="submission" date="2024-03" db="EMBL/GenBank/DDBJ databases">
        <authorList>
            <person name="Martinez-Hernandez J."/>
        </authorList>
    </citation>
    <scope>NUCLEOTIDE SEQUENCE [LARGE SCALE GENOMIC DNA]</scope>
</reference>
<accession>A0AAV1WDI0</accession>
<organism evidence="5 6">
    <name type="scientific">Lupinus luteus</name>
    <name type="common">European yellow lupine</name>
    <dbReference type="NCBI Taxonomy" id="3873"/>
    <lineage>
        <taxon>Eukaryota</taxon>
        <taxon>Viridiplantae</taxon>
        <taxon>Streptophyta</taxon>
        <taxon>Embryophyta</taxon>
        <taxon>Tracheophyta</taxon>
        <taxon>Spermatophyta</taxon>
        <taxon>Magnoliopsida</taxon>
        <taxon>eudicotyledons</taxon>
        <taxon>Gunneridae</taxon>
        <taxon>Pentapetalae</taxon>
        <taxon>rosids</taxon>
        <taxon>fabids</taxon>
        <taxon>Fabales</taxon>
        <taxon>Fabaceae</taxon>
        <taxon>Papilionoideae</taxon>
        <taxon>50 kb inversion clade</taxon>
        <taxon>genistoids sensu lato</taxon>
        <taxon>core genistoids</taxon>
        <taxon>Genisteae</taxon>
        <taxon>Lupinus</taxon>
    </lineage>
</organism>
<protein>
    <recommendedName>
        <fullName evidence="7">Stigma-specific Stig1 family protein</fullName>
    </recommendedName>
</protein>
<evidence type="ECO:0000313" key="6">
    <source>
        <dbReference type="Proteomes" id="UP001497480"/>
    </source>
</evidence>
<feature type="chain" id="PRO_5043999097" description="Stigma-specific Stig1 family protein" evidence="4">
    <location>
        <begin position="27"/>
        <end position="183"/>
    </location>
</feature>
<evidence type="ECO:0000256" key="2">
    <source>
        <dbReference type="ARBA" id="ARBA00022729"/>
    </source>
</evidence>
<dbReference type="PANTHER" id="PTHR33227:SF48">
    <property type="entry name" value="STIGMA-SPECIFIC STIG1-LIKE PROTEIN 4"/>
    <property type="match status" value="1"/>
</dbReference>
<keyword evidence="2 4" id="KW-0732">Signal</keyword>
<evidence type="ECO:0000256" key="1">
    <source>
        <dbReference type="ARBA" id="ARBA00006010"/>
    </source>
</evidence>
<feature type="region of interest" description="Disordered" evidence="3">
    <location>
        <begin position="152"/>
        <end position="183"/>
    </location>
</feature>
<dbReference type="Pfam" id="PF04885">
    <property type="entry name" value="Stig1"/>
    <property type="match status" value="1"/>
</dbReference>